<dbReference type="PANTHER" id="PTHR39624">
    <property type="entry name" value="PROTEIN INVOLVED IN RIMO-MEDIATED BETA-METHYLTHIOLATION OF RIBOSOMAL PROTEIN S12 YCAO"/>
    <property type="match status" value="1"/>
</dbReference>
<dbReference type="InterPro" id="IPR036102">
    <property type="entry name" value="OsmC/Ohrsf"/>
</dbReference>
<evidence type="ECO:0000313" key="1">
    <source>
        <dbReference type="EMBL" id="SFK45690.1"/>
    </source>
</evidence>
<dbReference type="InterPro" id="IPR015946">
    <property type="entry name" value="KH_dom-like_a/b"/>
</dbReference>
<organism evidence="1 2">
    <name type="scientific">Streptomyces pini</name>
    <dbReference type="NCBI Taxonomy" id="1520580"/>
    <lineage>
        <taxon>Bacteria</taxon>
        <taxon>Bacillati</taxon>
        <taxon>Actinomycetota</taxon>
        <taxon>Actinomycetes</taxon>
        <taxon>Kitasatosporales</taxon>
        <taxon>Streptomycetaceae</taxon>
        <taxon>Streptomyces</taxon>
    </lineage>
</organism>
<dbReference type="InterPro" id="IPR003718">
    <property type="entry name" value="OsmC/Ohr_fam"/>
</dbReference>
<evidence type="ECO:0000313" key="2">
    <source>
        <dbReference type="Proteomes" id="UP000198928"/>
    </source>
</evidence>
<dbReference type="Pfam" id="PF02566">
    <property type="entry name" value="OsmC"/>
    <property type="match status" value="1"/>
</dbReference>
<protein>
    <submittedName>
        <fullName evidence="1">Uncharacterized OsmC-related protein</fullName>
    </submittedName>
</protein>
<gene>
    <name evidence="1" type="ORF">SAMN05192584_106104</name>
</gene>
<proteinExistence type="predicted"/>
<dbReference type="RefSeq" id="WP_093849330.1">
    <property type="nucleotide sequence ID" value="NZ_FOSG01000006.1"/>
</dbReference>
<accession>A0A1I3ZP48</accession>
<dbReference type="EMBL" id="FOSG01000006">
    <property type="protein sequence ID" value="SFK45690.1"/>
    <property type="molecule type" value="Genomic_DNA"/>
</dbReference>
<dbReference type="OrthoDB" id="9811389at2"/>
<dbReference type="PANTHER" id="PTHR39624:SF2">
    <property type="entry name" value="OSMC-LIKE PROTEIN"/>
    <property type="match status" value="1"/>
</dbReference>
<reference evidence="2" key="1">
    <citation type="submission" date="2016-10" db="EMBL/GenBank/DDBJ databases">
        <authorList>
            <person name="Varghese N."/>
            <person name="Submissions S."/>
        </authorList>
    </citation>
    <scope>NUCLEOTIDE SEQUENCE [LARGE SCALE GENOMIC DNA]</scope>
    <source>
        <strain evidence="2">PL19</strain>
    </source>
</reference>
<dbReference type="Proteomes" id="UP000198928">
    <property type="component" value="Unassembled WGS sequence"/>
</dbReference>
<name>A0A1I3ZP48_9ACTN</name>
<sequence>MEKVSVALSGGDAYQVSVRGHEFTVDQPPEAGGEGLGPTPVDLFVASLASCVGFYAGRYLARHGLPREGLRVETEYEMADGRPARVGEVRLRLVLPRDIGETRTRALAAVVDHCTVHNSLRQPPRVDIEIG</sequence>
<dbReference type="Gene3D" id="3.30.300.20">
    <property type="match status" value="1"/>
</dbReference>
<dbReference type="SUPFAM" id="SSF82784">
    <property type="entry name" value="OsmC-like"/>
    <property type="match status" value="1"/>
</dbReference>
<keyword evidence="2" id="KW-1185">Reference proteome</keyword>
<dbReference type="AlphaFoldDB" id="A0A1I3ZP48"/>